<keyword evidence="5" id="KW-1185">Reference proteome</keyword>
<reference evidence="4" key="1">
    <citation type="journal article" date="2021" name="Sci. Adv.">
        <title>The American lobster genome reveals insights on longevity, neural, and immune adaptations.</title>
        <authorList>
            <person name="Polinski J.M."/>
            <person name="Zimin A.V."/>
            <person name="Clark K.F."/>
            <person name="Kohn A.B."/>
            <person name="Sadowski N."/>
            <person name="Timp W."/>
            <person name="Ptitsyn A."/>
            <person name="Khanna P."/>
            <person name="Romanova D.Y."/>
            <person name="Williams P."/>
            <person name="Greenwood S.J."/>
            <person name="Moroz L.L."/>
            <person name="Walt D.R."/>
            <person name="Bodnar A.G."/>
        </authorList>
    </citation>
    <scope>NUCLEOTIDE SEQUENCE</scope>
    <source>
        <strain evidence="4">GMGI-L3</strain>
    </source>
</reference>
<evidence type="ECO:0000259" key="2">
    <source>
        <dbReference type="PROSITE" id="PS50041"/>
    </source>
</evidence>
<dbReference type="Pfam" id="PF00059">
    <property type="entry name" value="Lectin_C"/>
    <property type="match status" value="1"/>
</dbReference>
<dbReference type="InterPro" id="IPR003609">
    <property type="entry name" value="Pan_app"/>
</dbReference>
<evidence type="ECO:0000313" key="4">
    <source>
        <dbReference type="EMBL" id="KAG7174060.1"/>
    </source>
</evidence>
<dbReference type="SUPFAM" id="SSF56436">
    <property type="entry name" value="C-type lectin-like"/>
    <property type="match status" value="1"/>
</dbReference>
<proteinExistence type="predicted"/>
<dbReference type="PROSITE" id="PS50948">
    <property type="entry name" value="PAN"/>
    <property type="match status" value="1"/>
</dbReference>
<evidence type="ECO:0000259" key="3">
    <source>
        <dbReference type="PROSITE" id="PS50948"/>
    </source>
</evidence>
<feature type="signal peptide" evidence="1">
    <location>
        <begin position="1"/>
        <end position="21"/>
    </location>
</feature>
<keyword evidence="1" id="KW-0732">Signal</keyword>
<dbReference type="Gene3D" id="3.10.100.10">
    <property type="entry name" value="Mannose-Binding Protein A, subunit A"/>
    <property type="match status" value="1"/>
</dbReference>
<dbReference type="EMBL" id="JAHLQT010007950">
    <property type="protein sequence ID" value="KAG7174060.1"/>
    <property type="molecule type" value="Genomic_DNA"/>
</dbReference>
<evidence type="ECO:0000256" key="1">
    <source>
        <dbReference type="SAM" id="SignalP"/>
    </source>
</evidence>
<feature type="domain" description="Apple" evidence="3">
    <location>
        <begin position="21"/>
        <end position="107"/>
    </location>
</feature>
<feature type="domain" description="C-type lectin" evidence="2">
    <location>
        <begin position="127"/>
        <end position="211"/>
    </location>
</feature>
<dbReference type="CDD" id="cd00037">
    <property type="entry name" value="CLECT"/>
    <property type="match status" value="1"/>
</dbReference>
<feature type="chain" id="PRO_5035172914" evidence="1">
    <location>
        <begin position="22"/>
        <end position="257"/>
    </location>
</feature>
<gene>
    <name evidence="4" type="ORF">Hamer_G017781</name>
</gene>
<dbReference type="AlphaFoldDB" id="A0A8J5TE83"/>
<dbReference type="InterPro" id="IPR001304">
    <property type="entry name" value="C-type_lectin-like"/>
</dbReference>
<evidence type="ECO:0000313" key="5">
    <source>
        <dbReference type="Proteomes" id="UP000747542"/>
    </source>
</evidence>
<dbReference type="InterPro" id="IPR016187">
    <property type="entry name" value="CTDL_fold"/>
</dbReference>
<dbReference type="InterPro" id="IPR016186">
    <property type="entry name" value="C-type_lectin-like/link_sf"/>
</dbReference>
<name>A0A8J5TE83_HOMAM</name>
<organism evidence="4 5">
    <name type="scientific">Homarus americanus</name>
    <name type="common">American lobster</name>
    <dbReference type="NCBI Taxonomy" id="6706"/>
    <lineage>
        <taxon>Eukaryota</taxon>
        <taxon>Metazoa</taxon>
        <taxon>Ecdysozoa</taxon>
        <taxon>Arthropoda</taxon>
        <taxon>Crustacea</taxon>
        <taxon>Multicrustacea</taxon>
        <taxon>Malacostraca</taxon>
        <taxon>Eumalacostraca</taxon>
        <taxon>Eucarida</taxon>
        <taxon>Decapoda</taxon>
        <taxon>Pleocyemata</taxon>
        <taxon>Astacidea</taxon>
        <taxon>Nephropoidea</taxon>
        <taxon>Nephropidae</taxon>
        <taxon>Homarus</taxon>
    </lineage>
</organism>
<accession>A0A8J5TE83</accession>
<sequence length="257" mass="29124">MSQRGKLRLLTLTVVLTGVLCTNQNKFLEFTGYYIQGHVLIRLQSASLIQCASVCLMNQPDCRAFNIIYKRRPSREYICEVLSSYSHLRVLLHSTLYYDPNMYQELGYKLDLGRLVHYIPPASTGISWGDAKAACKSLWGELLVPRTQLEWEWMKIIYNNMNYQAMWMPILETPGDLAMTWTNDGVGSAKCWTGDAYSKDCDTVDCGLYSDQSTITASFDVVIKDCYKGSLYTGIGYICEAAIPEPATYTLNQIFTP</sequence>
<dbReference type="PROSITE" id="PS50041">
    <property type="entry name" value="C_TYPE_LECTIN_2"/>
    <property type="match status" value="1"/>
</dbReference>
<protein>
    <submittedName>
        <fullName evidence="4">Putative Lectin C-type domain-containing protein 1</fullName>
    </submittedName>
</protein>
<dbReference type="Proteomes" id="UP000747542">
    <property type="component" value="Unassembled WGS sequence"/>
</dbReference>
<comment type="caution">
    <text evidence="4">The sequence shown here is derived from an EMBL/GenBank/DDBJ whole genome shotgun (WGS) entry which is preliminary data.</text>
</comment>